<evidence type="ECO:0000256" key="2">
    <source>
        <dbReference type="SAM" id="Phobius"/>
    </source>
</evidence>
<keyword evidence="2" id="KW-0812">Transmembrane</keyword>
<gene>
    <name evidence="3" type="ORF">LtaPh_0906200</name>
    <name evidence="4" type="ORF">LtaPh_9921001</name>
</gene>
<evidence type="ECO:0000313" key="4">
    <source>
        <dbReference type="EMBL" id="GET94026.1"/>
    </source>
</evidence>
<comment type="caution">
    <text evidence="4">The sequence shown here is derived from an EMBL/GenBank/DDBJ whole genome shotgun (WGS) entry which is preliminary data.</text>
</comment>
<protein>
    <recommendedName>
        <fullName evidence="6">Glucosidase II beta subunit-like protein</fullName>
    </recommendedName>
</protein>
<dbReference type="Proteomes" id="UP000419144">
    <property type="component" value="Unassembled WGS sequence"/>
</dbReference>
<keyword evidence="2" id="KW-1133">Transmembrane helix</keyword>
<sequence>MSVSSPPFALSCILSTHTHTHIQRLRVRTAWMLPSETDPRGKRSSIPSDKTLVHTEPETDAVGDSTGASAPVSSAAPILRKRRAKADASAAHTSNAVATASAAPAPTKPDTSASTRPSSDLTVALSPSRVILFGFGCIIAFFFSILLSFLLVQVAIVDGLDMQKTSMRLEMAGKGQERFPVWLSNFIISTVTMSRVGDEDGAGVGVSSRTLSGQFGSLAPPPRAGSKNAPPVAPRGTPSDAGSAAAEVQSSPAARPSSSTRLHCYTLEAYSETFLQPHRKSTAPPLFSCGTRVVDLRSEERQEVLEACQAGRGVAPLDAGSTDWNGEGVRMFATLRVVLTSQEVRWHADVQAANVVSQRIPLRRVNDDYCDCLDGTDELLTNACSMSGPLTPAVGTRWKSYLVSSQPLRLWEDDDVIAQEDTEARGYPIQPRKRGDVGDRLYVSSGPVLPFVCTCGTVRQLLAPSLVGDGIVDCCGAEDEGVLQGTPYSDVSRHRLSEDPTVVEANERALEAARAAMLMQWEQRRASAKQYTYATSSLYADKLYPYHTSVRAILVDKGYYSLYTSLEVQQEKQAAAAVLERIYADGHRIQRRRVQRGWDELGRHLVGNRTKLKLQLSNVTHELESLEKYVRHRMSEVRTNDPLEAGVSVHQLQHHAHLMHMRDALHSEVEHLSLTALHRAYGDHYEYYPLVQRIMHLEAHHLVDATTPNTVDDVTAQQRRARILTPTEMERRNTEAYAVQQAAPHLHIDNISVKDYGLEVMRHTFVAQSFDSHDAPLVAQWLGLLPNNNISAYTPDVFERIKSPFQRAPVIPTGSWQPYHSHRDGRVMVIADPAGDVHLARRACVRPASTLFRGGGRLQWPTRHPEAPPMLSVSDSMEAVKTAKEKLKAASAGETAKVSQVYTPYHTHMPSVLAVDVYTGSIRCEHDPPLTSSQQRGRGGGGDDDAPQRHAPTVQTHVTYLCDTEDGILHWAKNGKCLQEVVVGTPSACTGWAWKVAMERMEEVGKASNA</sequence>
<dbReference type="EMBL" id="BLBS01000162">
    <property type="protein sequence ID" value="GET94026.1"/>
    <property type="molecule type" value="Genomic_DNA"/>
</dbReference>
<feature type="region of interest" description="Disordered" evidence="1">
    <location>
        <begin position="90"/>
        <end position="120"/>
    </location>
</feature>
<dbReference type="EMBL" id="BLBS01000010">
    <property type="protein sequence ID" value="GET86315.1"/>
    <property type="molecule type" value="Genomic_DNA"/>
</dbReference>
<dbReference type="AlphaFoldDB" id="A0A640KWT9"/>
<dbReference type="GO" id="GO:0017177">
    <property type="term" value="C:glucosidase II complex"/>
    <property type="evidence" value="ECO:0007669"/>
    <property type="project" value="TreeGrafter"/>
</dbReference>
<dbReference type="VEuPathDB" id="TriTrypDB:LtaPh_9921001"/>
<evidence type="ECO:0008006" key="6">
    <source>
        <dbReference type="Google" id="ProtNLM"/>
    </source>
</evidence>
<dbReference type="GO" id="GO:0006491">
    <property type="term" value="P:N-glycan processing"/>
    <property type="evidence" value="ECO:0007669"/>
    <property type="project" value="TreeGrafter"/>
</dbReference>
<accession>A0A640KWT9</accession>
<evidence type="ECO:0000313" key="5">
    <source>
        <dbReference type="Proteomes" id="UP000419144"/>
    </source>
</evidence>
<feature type="compositionally biased region" description="Low complexity" evidence="1">
    <location>
        <begin position="250"/>
        <end position="259"/>
    </location>
</feature>
<dbReference type="VEuPathDB" id="TriTrypDB:LtaPh_0906200"/>
<organism evidence="4 5">
    <name type="scientific">Leishmania tarentolae</name>
    <name type="common">Sauroleishmania tarentolae</name>
    <dbReference type="NCBI Taxonomy" id="5689"/>
    <lineage>
        <taxon>Eukaryota</taxon>
        <taxon>Discoba</taxon>
        <taxon>Euglenozoa</taxon>
        <taxon>Kinetoplastea</taxon>
        <taxon>Metakinetoplastina</taxon>
        <taxon>Trypanosomatida</taxon>
        <taxon>Trypanosomatidae</taxon>
        <taxon>Leishmaniinae</taxon>
        <taxon>Leishmania</taxon>
        <taxon>lizard Leishmania</taxon>
    </lineage>
</organism>
<dbReference type="OrthoDB" id="28322at2759"/>
<proteinExistence type="predicted"/>
<feature type="region of interest" description="Disordered" evidence="1">
    <location>
        <begin position="925"/>
        <end position="950"/>
    </location>
</feature>
<reference evidence="4 5" key="1">
    <citation type="submission" date="2019-11" db="EMBL/GenBank/DDBJ databases">
        <title>Leishmania tarentolae CDS.</title>
        <authorList>
            <person name="Goto Y."/>
            <person name="Yamagishi J."/>
        </authorList>
    </citation>
    <scope>NUCLEOTIDE SEQUENCE [LARGE SCALE GENOMIC DNA]</scope>
    <source>
        <strain evidence="4 5">Parrot Tar II</strain>
    </source>
</reference>
<dbReference type="PANTHER" id="PTHR12630">
    <property type="entry name" value="N-LINKED OLIGOSACCHARIDE PROCESSING"/>
    <property type="match status" value="1"/>
</dbReference>
<feature type="transmembrane region" description="Helical" evidence="2">
    <location>
        <begin position="130"/>
        <end position="156"/>
    </location>
</feature>
<feature type="compositionally biased region" description="Low complexity" evidence="1">
    <location>
        <begin position="90"/>
        <end position="115"/>
    </location>
</feature>
<feature type="region of interest" description="Disordered" evidence="1">
    <location>
        <begin position="215"/>
        <end position="259"/>
    </location>
</feature>
<dbReference type="InterPro" id="IPR039794">
    <property type="entry name" value="Gtb1-like"/>
</dbReference>
<evidence type="ECO:0000313" key="3">
    <source>
        <dbReference type="EMBL" id="GET86315.1"/>
    </source>
</evidence>
<keyword evidence="2" id="KW-0472">Membrane</keyword>
<keyword evidence="5" id="KW-1185">Reference proteome</keyword>
<evidence type="ECO:0000256" key="1">
    <source>
        <dbReference type="SAM" id="MobiDB-lite"/>
    </source>
</evidence>
<name>A0A640KWT9_LEITA</name>
<feature type="region of interest" description="Disordered" evidence="1">
    <location>
        <begin position="33"/>
        <end position="74"/>
    </location>
</feature>
<dbReference type="PANTHER" id="PTHR12630:SF1">
    <property type="entry name" value="GLUCOSIDASE 2 SUBUNIT BETA"/>
    <property type="match status" value="1"/>
</dbReference>